<proteinExistence type="predicted"/>
<evidence type="ECO:0000256" key="2">
    <source>
        <dbReference type="ARBA" id="ARBA00022803"/>
    </source>
</evidence>
<dbReference type="AlphaFoldDB" id="A0A814S0V1"/>
<dbReference type="Pfam" id="PF07719">
    <property type="entry name" value="TPR_2"/>
    <property type="match status" value="1"/>
</dbReference>
<dbReference type="Gene3D" id="3.90.176.10">
    <property type="entry name" value="Toxin ADP-ribosyltransferase, Chain A, domain 1"/>
    <property type="match status" value="1"/>
</dbReference>
<accession>A0A814S0V1</accession>
<dbReference type="SUPFAM" id="SSF56399">
    <property type="entry name" value="ADP-ribosylation"/>
    <property type="match status" value="1"/>
</dbReference>
<sequence length="433" mass="49637">MGGFYSIPNFLSTTGNRQLAEIFAGEGTSIEADSVLFEIDVPKNSRTVAYANISEDSAFGEGENEVLFTMGTVFRIISAEKINERAWLVKLKLSDDENEDEETRQVQLRFKNEIISSNGTMSLARLASRMARYDVAVKFYDLLLQNPPVDDEFIPLSKIHEELGFVYYSLQQYENAIEHYEASIQIDLEEYPVTDRRFFKRCNDLGCAYLANRDFMKAEQILNTAMRIIEDISEPDQTSSEIYVKIIADFFRAKKSDISIVSLNEGEDSPIHKFQSLVEKYPNSLSLGNDIGTVYYVKGNYEKAMEMYELCLANQLSVDRYDPCVARTYSNMGFVHHDTGRYDMAIEFFNKELKILMKNHHSNHLEISGATKAMAICYYMQGDLKQALACWTKVLDMQIYNFSEIHPTVDEAMTWIIRISEKLAPQESEEEST</sequence>
<dbReference type="InterPro" id="IPR019734">
    <property type="entry name" value="TPR_rpt"/>
</dbReference>
<dbReference type="EMBL" id="CAJNON010000250">
    <property type="protein sequence ID" value="CAF1141480.1"/>
    <property type="molecule type" value="Genomic_DNA"/>
</dbReference>
<dbReference type="Pfam" id="PF13181">
    <property type="entry name" value="TPR_8"/>
    <property type="match status" value="1"/>
</dbReference>
<dbReference type="OrthoDB" id="1658288at2759"/>
<dbReference type="Proteomes" id="UP000663891">
    <property type="component" value="Unassembled WGS sequence"/>
</dbReference>
<dbReference type="PROSITE" id="PS50005">
    <property type="entry name" value="TPR"/>
    <property type="match status" value="2"/>
</dbReference>
<dbReference type="SMART" id="SM00028">
    <property type="entry name" value="TPR"/>
    <property type="match status" value="5"/>
</dbReference>
<evidence type="ECO:0000256" key="3">
    <source>
        <dbReference type="PROSITE-ProRule" id="PRU00339"/>
    </source>
</evidence>
<evidence type="ECO:0008006" key="6">
    <source>
        <dbReference type="Google" id="ProtNLM"/>
    </source>
</evidence>
<comment type="caution">
    <text evidence="4">The sequence shown here is derived from an EMBL/GenBank/DDBJ whole genome shotgun (WGS) entry which is preliminary data.</text>
</comment>
<dbReference type="InterPro" id="IPR011990">
    <property type="entry name" value="TPR-like_helical_dom_sf"/>
</dbReference>
<feature type="repeat" description="TPR" evidence="3">
    <location>
        <begin position="326"/>
        <end position="359"/>
    </location>
</feature>
<evidence type="ECO:0000313" key="4">
    <source>
        <dbReference type="EMBL" id="CAF1141480.1"/>
    </source>
</evidence>
<keyword evidence="2 3" id="KW-0802">TPR repeat</keyword>
<feature type="repeat" description="TPR" evidence="3">
    <location>
        <begin position="157"/>
        <end position="190"/>
    </location>
</feature>
<name>A0A814S0V1_9BILA</name>
<evidence type="ECO:0000256" key="1">
    <source>
        <dbReference type="ARBA" id="ARBA00022737"/>
    </source>
</evidence>
<dbReference type="PANTHER" id="PTHR45641:SF1">
    <property type="entry name" value="AAA+ ATPASE DOMAIN-CONTAINING PROTEIN"/>
    <property type="match status" value="1"/>
</dbReference>
<dbReference type="PROSITE" id="PS51996">
    <property type="entry name" value="TR_MART"/>
    <property type="match status" value="1"/>
</dbReference>
<evidence type="ECO:0000313" key="5">
    <source>
        <dbReference type="Proteomes" id="UP000663891"/>
    </source>
</evidence>
<dbReference type="SUPFAM" id="SSF48452">
    <property type="entry name" value="TPR-like"/>
    <property type="match status" value="2"/>
</dbReference>
<gene>
    <name evidence="4" type="ORF">VCS650_LOCUS22295</name>
</gene>
<dbReference type="Gene3D" id="1.25.40.10">
    <property type="entry name" value="Tetratricopeptide repeat domain"/>
    <property type="match status" value="2"/>
</dbReference>
<dbReference type="Pfam" id="PF13424">
    <property type="entry name" value="TPR_12"/>
    <property type="match status" value="1"/>
</dbReference>
<dbReference type="PANTHER" id="PTHR45641">
    <property type="entry name" value="TETRATRICOPEPTIDE REPEAT PROTEIN (AFU_ORTHOLOGUE AFUA_6G03870)"/>
    <property type="match status" value="1"/>
</dbReference>
<protein>
    <recommendedName>
        <fullName evidence="6">Tetratricopeptide repeat protein</fullName>
    </recommendedName>
</protein>
<dbReference type="InterPro" id="IPR013105">
    <property type="entry name" value="TPR_2"/>
</dbReference>
<reference evidence="4" key="1">
    <citation type="submission" date="2021-02" db="EMBL/GenBank/DDBJ databases">
        <authorList>
            <person name="Nowell W R."/>
        </authorList>
    </citation>
    <scope>NUCLEOTIDE SEQUENCE</scope>
</reference>
<organism evidence="4 5">
    <name type="scientific">Adineta steineri</name>
    <dbReference type="NCBI Taxonomy" id="433720"/>
    <lineage>
        <taxon>Eukaryota</taxon>
        <taxon>Metazoa</taxon>
        <taxon>Spiralia</taxon>
        <taxon>Gnathifera</taxon>
        <taxon>Rotifera</taxon>
        <taxon>Eurotatoria</taxon>
        <taxon>Bdelloidea</taxon>
        <taxon>Adinetida</taxon>
        <taxon>Adinetidae</taxon>
        <taxon>Adineta</taxon>
    </lineage>
</organism>
<keyword evidence="1" id="KW-0677">Repeat</keyword>